<comment type="caution">
    <text evidence="1">The sequence shown here is derived from an EMBL/GenBank/DDBJ whole genome shotgun (WGS) entry which is preliminary data.</text>
</comment>
<accession>A0A090S3W8</accession>
<gene>
    <name evidence="1" type="ORF">JCM19235_484</name>
</gene>
<dbReference type="AlphaFoldDB" id="A0A090S3W8"/>
<dbReference type="Pfam" id="PF11042">
    <property type="entry name" value="DUF2750"/>
    <property type="match status" value="1"/>
</dbReference>
<dbReference type="STRING" id="990268.JCM19235_484"/>
<evidence type="ECO:0000313" key="1">
    <source>
        <dbReference type="EMBL" id="GAL21209.1"/>
    </source>
</evidence>
<protein>
    <recommendedName>
        <fullName evidence="3">DUF2750 domain-containing protein</fullName>
    </recommendedName>
</protein>
<name>A0A090S3W8_9VIBR</name>
<dbReference type="OrthoDB" id="5916942at2"/>
<dbReference type="EMBL" id="BBMR01000007">
    <property type="protein sequence ID" value="GAL21209.1"/>
    <property type="molecule type" value="Genomic_DNA"/>
</dbReference>
<reference evidence="1 2" key="1">
    <citation type="submission" date="2014-09" db="EMBL/GenBank/DDBJ databases">
        <title>Vibrio maritimus JCM 19235. (C45) whole genome shotgun sequence.</title>
        <authorList>
            <person name="Sawabe T."/>
            <person name="Meirelles P."/>
            <person name="Nakanishi M."/>
            <person name="Sayaka M."/>
            <person name="Hattori M."/>
            <person name="Ohkuma M."/>
        </authorList>
    </citation>
    <scope>NUCLEOTIDE SEQUENCE [LARGE SCALE GENOMIC DNA]</scope>
    <source>
        <strain evidence="2">JCM19235</strain>
    </source>
</reference>
<keyword evidence="2" id="KW-1185">Reference proteome</keyword>
<evidence type="ECO:0008006" key="3">
    <source>
        <dbReference type="Google" id="ProtNLM"/>
    </source>
</evidence>
<dbReference type="InterPro" id="IPR021284">
    <property type="entry name" value="DUF2750"/>
</dbReference>
<dbReference type="Proteomes" id="UP000029228">
    <property type="component" value="Unassembled WGS sequence"/>
</dbReference>
<proteinExistence type="predicted"/>
<dbReference type="RefSeq" id="WP_042475668.1">
    <property type="nucleotide sequence ID" value="NZ_CP090438.1"/>
</dbReference>
<evidence type="ECO:0000313" key="2">
    <source>
        <dbReference type="Proteomes" id="UP000029228"/>
    </source>
</evidence>
<organism evidence="1 2">
    <name type="scientific">Vibrio maritimus</name>
    <dbReference type="NCBI Taxonomy" id="990268"/>
    <lineage>
        <taxon>Bacteria</taxon>
        <taxon>Pseudomonadati</taxon>
        <taxon>Pseudomonadota</taxon>
        <taxon>Gammaproteobacteria</taxon>
        <taxon>Vibrionales</taxon>
        <taxon>Vibrionaceae</taxon>
        <taxon>Vibrio</taxon>
    </lineage>
</organism>
<reference evidence="1 2" key="2">
    <citation type="submission" date="2014-09" db="EMBL/GenBank/DDBJ databases">
        <authorList>
            <consortium name="NBRP consortium"/>
            <person name="Sawabe T."/>
            <person name="Meirelles P."/>
            <person name="Nakanishi M."/>
            <person name="Sayaka M."/>
            <person name="Hattori M."/>
            <person name="Ohkuma M."/>
        </authorList>
    </citation>
    <scope>NUCLEOTIDE SEQUENCE [LARGE SCALE GENOMIC DNA]</scope>
    <source>
        <strain evidence="2">JCM19235</strain>
    </source>
</reference>
<sequence>MSKLTSDIEQNLKLFIEETSKTQLVWGLRNDEGWLAVDSTEFENSEVMPFWSSEEDAKTHNVEEWADFEVLHIPLDIFVEDWLLTLDEDGVLIGTNWNDKLEGKEMEPSDVAKLYLKAD</sequence>